<dbReference type="PIRSF" id="PIRSF016138">
    <property type="entry name" value="UCP016138"/>
    <property type="match status" value="1"/>
</dbReference>
<reference evidence="1" key="1">
    <citation type="submission" date="2021-03" db="EMBL/GenBank/DDBJ databases">
        <title>Genomic Encyclopedia of Type Strains, Phase IV (KMG-V): Genome sequencing to study the core and pangenomes of soil and plant-associated prokaryotes.</title>
        <authorList>
            <person name="Whitman W."/>
        </authorList>
    </citation>
    <scope>NUCLEOTIDE SEQUENCE</scope>
    <source>
        <strain evidence="1">C4</strain>
    </source>
</reference>
<accession>A0A8J7S5S4</accession>
<organism evidence="1 2">
    <name type="scientific">Methanococcus voltae</name>
    <dbReference type="NCBI Taxonomy" id="2188"/>
    <lineage>
        <taxon>Archaea</taxon>
        <taxon>Methanobacteriati</taxon>
        <taxon>Methanobacteriota</taxon>
        <taxon>Methanomada group</taxon>
        <taxon>Methanococci</taxon>
        <taxon>Methanococcales</taxon>
        <taxon>Methanococcaceae</taxon>
        <taxon>Methanococcus</taxon>
    </lineage>
</organism>
<proteinExistence type="predicted"/>
<dbReference type="InterPro" id="IPR015074">
    <property type="entry name" value="DUF1867"/>
</dbReference>
<dbReference type="EMBL" id="JAGGMV010000004">
    <property type="protein sequence ID" value="MBP2201903.1"/>
    <property type="molecule type" value="Genomic_DNA"/>
</dbReference>
<comment type="caution">
    <text evidence="1">The sequence shown here is derived from an EMBL/GenBank/DDBJ whole genome shotgun (WGS) entry which is preliminary data.</text>
</comment>
<evidence type="ECO:0008006" key="3">
    <source>
        <dbReference type="Google" id="ProtNLM"/>
    </source>
</evidence>
<name>A0A8J7S5S4_METVO</name>
<gene>
    <name evidence="1" type="ORF">J3E07_001343</name>
</gene>
<protein>
    <recommendedName>
        <fullName evidence="3">Pyruvate kinase C-terminal domain-containing protein</fullName>
    </recommendedName>
</protein>
<dbReference type="Gene3D" id="3.40.1380.20">
    <property type="entry name" value="Pyruvate kinase, C-terminal domain"/>
    <property type="match status" value="1"/>
</dbReference>
<sequence length="194" mass="21064">MYFEQPGVENTEETLKCTIDRLKEDESLNDVVLASTTGTTALKLIDMINNSGINRKINVVAVTYHQGFSGEDVNPLTEETEKELKSNGAKVVRATHALSGVERGISKKFGGYGPVEIIAETLRTFGQGLKVAYEVTVMAADSGYISTKKDIIALGGSSKGSDCAIIIKPANMNNFFEISLKEIICKPKNKKKTI</sequence>
<dbReference type="Proteomes" id="UP000740329">
    <property type="component" value="Unassembled WGS sequence"/>
</dbReference>
<dbReference type="SUPFAM" id="SSF52935">
    <property type="entry name" value="PK C-terminal domain-like"/>
    <property type="match status" value="1"/>
</dbReference>
<dbReference type="AlphaFoldDB" id="A0A8J7S5S4"/>
<dbReference type="InterPro" id="IPR036918">
    <property type="entry name" value="Pyrv_Knase_C_sf"/>
</dbReference>
<evidence type="ECO:0000313" key="2">
    <source>
        <dbReference type="Proteomes" id="UP000740329"/>
    </source>
</evidence>
<evidence type="ECO:0000313" key="1">
    <source>
        <dbReference type="EMBL" id="MBP2201903.1"/>
    </source>
</evidence>
<dbReference type="RefSeq" id="WP_209591426.1">
    <property type="nucleotide sequence ID" value="NZ_JAGGMV010000004.1"/>
</dbReference>